<name>A0AAU7V8C9_9ACTO</name>
<dbReference type="InterPro" id="IPR000600">
    <property type="entry name" value="ROK"/>
</dbReference>
<sequence>MNSSASPAGRLLAGPSSLGAAASHASIRESNLALVTAELFHSGGGLSRADLAQRTGLTKATVSRLVRDLIEQGIVAEAVPEEAGTIGRPGTPLYPAANTLVGVGLEANADRLLGSAVDLSGKVVASFQVSMDLVDSSSAETLGLLAEHTAALFAQLDEVGIRRLVGVNLGVPGIVDQATQRVVYAPNLGWEDVYPGRYLADLLGDLAFTVDNDANLQAIAMAGVSLAGQEPVPASFLYLTGDVGIGGALMRDGEVERGPHGWAGEIGHTSIEPDGPPCHCGSRGCLERYAGRKAILQAAGFPQDASTEDVLSALERGEPKVRAAIDRAAWALGIGLANAINLLDIDTVILGTYLAPLTGWVIPGLTEQLDRRIIGRTAADITLLPAPIQDHPTAIGGALQALRAALGEPGSILAD</sequence>
<reference evidence="3" key="1">
    <citation type="submission" date="2023-11" db="EMBL/GenBank/DDBJ databases">
        <title>Scrofimicrobium hongkongense sp. nov., isolated from a patient with peritonitis.</title>
        <authorList>
            <person name="Lao H.Y."/>
            <person name="Wong A.Y.P."/>
            <person name="Ng T.L."/>
            <person name="Wong R.Y.L."/>
            <person name="Yau M.C.Y."/>
            <person name="Lam J.Y.W."/>
            <person name="Siu G.K.H."/>
        </authorList>
    </citation>
    <scope>NUCLEOTIDE SEQUENCE</scope>
    <source>
        <strain evidence="3">R131</strain>
    </source>
</reference>
<dbReference type="GO" id="GO:0003700">
    <property type="term" value="F:DNA-binding transcription factor activity"/>
    <property type="evidence" value="ECO:0007669"/>
    <property type="project" value="InterPro"/>
</dbReference>
<dbReference type="InterPro" id="IPR036390">
    <property type="entry name" value="WH_DNA-bd_sf"/>
</dbReference>
<gene>
    <name evidence="3" type="ORF">SAC06_07730</name>
</gene>
<accession>A0AAU7V8C9</accession>
<evidence type="ECO:0000256" key="1">
    <source>
        <dbReference type="ARBA" id="ARBA00006479"/>
    </source>
</evidence>
<dbReference type="SUPFAM" id="SSF53067">
    <property type="entry name" value="Actin-like ATPase domain"/>
    <property type="match status" value="2"/>
</dbReference>
<dbReference type="Pfam" id="PF12802">
    <property type="entry name" value="MarR_2"/>
    <property type="match status" value="1"/>
</dbReference>
<dbReference type="KEGG" id="sapp:SAC06_07730"/>
<dbReference type="Gene3D" id="1.10.10.10">
    <property type="entry name" value="Winged helix-like DNA-binding domain superfamily/Winged helix DNA-binding domain"/>
    <property type="match status" value="1"/>
</dbReference>
<dbReference type="AlphaFoldDB" id="A0AAU7V8C9"/>
<evidence type="ECO:0000259" key="2">
    <source>
        <dbReference type="Pfam" id="PF12802"/>
    </source>
</evidence>
<feature type="domain" description="HTH marR-type" evidence="2">
    <location>
        <begin position="43"/>
        <end position="77"/>
    </location>
</feature>
<dbReference type="PANTHER" id="PTHR18964:SF149">
    <property type="entry name" value="BIFUNCTIONAL UDP-N-ACETYLGLUCOSAMINE 2-EPIMERASE_N-ACETYLMANNOSAMINE KINASE"/>
    <property type="match status" value="1"/>
</dbReference>
<organism evidence="3">
    <name type="scientific">Scrofimicrobium appendicitidis</name>
    <dbReference type="NCBI Taxonomy" id="3079930"/>
    <lineage>
        <taxon>Bacteria</taxon>
        <taxon>Bacillati</taxon>
        <taxon>Actinomycetota</taxon>
        <taxon>Actinomycetes</taxon>
        <taxon>Actinomycetales</taxon>
        <taxon>Actinomycetaceae</taxon>
        <taxon>Scrofimicrobium</taxon>
    </lineage>
</organism>
<dbReference type="InterPro" id="IPR000835">
    <property type="entry name" value="HTH_MarR-typ"/>
</dbReference>
<dbReference type="Pfam" id="PF00480">
    <property type="entry name" value="ROK"/>
    <property type="match status" value="1"/>
</dbReference>
<dbReference type="InterPro" id="IPR043129">
    <property type="entry name" value="ATPase_NBD"/>
</dbReference>
<comment type="similarity">
    <text evidence="1">Belongs to the ROK (NagC/XylR) family.</text>
</comment>
<dbReference type="EMBL" id="CP138335">
    <property type="protein sequence ID" value="XBW07527.1"/>
    <property type="molecule type" value="Genomic_DNA"/>
</dbReference>
<dbReference type="PANTHER" id="PTHR18964">
    <property type="entry name" value="ROK (REPRESSOR, ORF, KINASE) FAMILY"/>
    <property type="match status" value="1"/>
</dbReference>
<dbReference type="SUPFAM" id="SSF46785">
    <property type="entry name" value="Winged helix' DNA-binding domain"/>
    <property type="match status" value="1"/>
</dbReference>
<dbReference type="InterPro" id="IPR036388">
    <property type="entry name" value="WH-like_DNA-bd_sf"/>
</dbReference>
<proteinExistence type="inferred from homology"/>
<dbReference type="Gene3D" id="3.30.420.40">
    <property type="match status" value="2"/>
</dbReference>
<dbReference type="RefSeq" id="WP_350257732.1">
    <property type="nucleotide sequence ID" value="NZ_CP138335.1"/>
</dbReference>
<protein>
    <submittedName>
        <fullName evidence="3">ROK family transcriptional regulator</fullName>
    </submittedName>
</protein>
<evidence type="ECO:0000313" key="3">
    <source>
        <dbReference type="EMBL" id="XBW07527.1"/>
    </source>
</evidence>